<dbReference type="PANTHER" id="PTHR32309:SF13">
    <property type="entry name" value="FERRIC ENTEROBACTIN TRANSPORT PROTEIN FEPE"/>
    <property type="match status" value="1"/>
</dbReference>
<dbReference type="PANTHER" id="PTHR32309">
    <property type="entry name" value="TYROSINE-PROTEIN KINASE"/>
    <property type="match status" value="1"/>
</dbReference>
<feature type="domain" description="Tyrosine-protein kinase G-rich" evidence="10">
    <location>
        <begin position="365"/>
        <end position="443"/>
    </location>
</feature>
<dbReference type="Proteomes" id="UP000315344">
    <property type="component" value="Unassembled WGS sequence"/>
</dbReference>
<comment type="caution">
    <text evidence="11">The sequence shown here is derived from an EMBL/GenBank/DDBJ whole genome shotgun (WGS) entry which is preliminary data.</text>
</comment>
<organism evidence="11 12">
    <name type="scientific">Paracoccus denitrificans</name>
    <dbReference type="NCBI Taxonomy" id="266"/>
    <lineage>
        <taxon>Bacteria</taxon>
        <taxon>Pseudomonadati</taxon>
        <taxon>Pseudomonadota</taxon>
        <taxon>Alphaproteobacteria</taxon>
        <taxon>Rhodobacterales</taxon>
        <taxon>Paracoccaceae</taxon>
        <taxon>Paracoccus</taxon>
    </lineage>
</organism>
<protein>
    <recommendedName>
        <fullName evidence="13">Polysaccharide chain length determinant N-terminal domain-containing protein</fullName>
    </recommendedName>
</protein>
<dbReference type="InterPro" id="IPR032807">
    <property type="entry name" value="GNVR"/>
</dbReference>
<feature type="transmembrane region" description="Helical" evidence="8">
    <location>
        <begin position="420"/>
        <end position="441"/>
    </location>
</feature>
<sequence>MRQDNLSAFDRDWTPPEFSTLLRRATRALMRNLWLLVLSMVAFAALGAFWASSQPQVYTASSAIMIDPRLTSTSSGSPTPTIFQADALIVDSEIEVLTSDRLLRRVLTRLENQQMMPEPQTDEGEDTEAPTTEDWIAWLERQLLVERVGNTFVISVSFTATDPQLAATIANLVSDEYLVSQQADTRGRVEDATRFLTTEIDRLAKQSSQAEAAVQQFLVEHDVPRDGTLGLVGLEITSIEEEIVRVQSDMRESRTRLDQIDVDLQRLESGNGVGELLSVDSGTPTLARLFEQLKNEQAQGQVLRGDGVGSAQVVVDRLTDQLREELQQLRSARQSEIEVASASLAALEEQHDQLQQDASRIAAEQIELGNLQRTAESIESQQRRMLDQLQQSQSQDLFIVGAARIIDDAVAPSEPSNLSLFRSTVVAAIAGLFLAVAIAFFREQADDRIRTPEDVRDSLHAAYLGSLPNQRIKPSSSPAKKAAKQTAGRQMSVDTLRRTAVSLSGQGPTLISSPDDQRSRADFSYLLGRFLADHGANVLLIDGDARSRMLTRLLDLAPQSHQPVTLSEGLSIVAAPPDAALNPSAHSQAIRDIVGQTAADYVLIDGPALTDPVEELIQAADISRVLLTLPFGQQSRSNLSQLLEQRPMVTDRLAGAIMTDASARRLRRIDPITRHTHKTS</sequence>
<dbReference type="GO" id="GO:0005886">
    <property type="term" value="C:plasma membrane"/>
    <property type="evidence" value="ECO:0007669"/>
    <property type="project" value="UniProtKB-SubCell"/>
</dbReference>
<name>A0A533IBK1_PARDE</name>
<dbReference type="Pfam" id="PF02706">
    <property type="entry name" value="Wzz"/>
    <property type="match status" value="1"/>
</dbReference>
<evidence type="ECO:0000256" key="3">
    <source>
        <dbReference type="ARBA" id="ARBA00022692"/>
    </source>
</evidence>
<keyword evidence="4 8" id="KW-1133">Transmembrane helix</keyword>
<dbReference type="Pfam" id="PF13807">
    <property type="entry name" value="GNVR"/>
    <property type="match status" value="1"/>
</dbReference>
<keyword evidence="3 8" id="KW-0812">Transmembrane</keyword>
<feature type="region of interest" description="Disordered" evidence="7">
    <location>
        <begin position="469"/>
        <end position="493"/>
    </location>
</feature>
<evidence type="ECO:0000256" key="1">
    <source>
        <dbReference type="ARBA" id="ARBA00004651"/>
    </source>
</evidence>
<proteinExistence type="predicted"/>
<dbReference type="EMBL" id="VAFL01000001">
    <property type="protein sequence ID" value="TKW68816.1"/>
    <property type="molecule type" value="Genomic_DNA"/>
</dbReference>
<evidence type="ECO:0000256" key="6">
    <source>
        <dbReference type="SAM" id="Coils"/>
    </source>
</evidence>
<evidence type="ECO:0000256" key="7">
    <source>
        <dbReference type="SAM" id="MobiDB-lite"/>
    </source>
</evidence>
<keyword evidence="5 8" id="KW-0472">Membrane</keyword>
<accession>A0A533IBK1</accession>
<reference evidence="11 12" key="1">
    <citation type="journal article" date="2017" name="Nat. Commun.">
        <title>In situ click chemistry generation of cyclooxygenase-2 inhibitors.</title>
        <authorList>
            <person name="Bhardwaj A."/>
            <person name="Kaur J."/>
            <person name="Wuest M."/>
            <person name="Wuest F."/>
        </authorList>
    </citation>
    <scope>NUCLEOTIDE SEQUENCE [LARGE SCALE GENOMIC DNA]</scope>
    <source>
        <strain evidence="11">S2_012_000_R3_94</strain>
    </source>
</reference>
<evidence type="ECO:0008006" key="13">
    <source>
        <dbReference type="Google" id="ProtNLM"/>
    </source>
</evidence>
<dbReference type="Gene3D" id="3.40.50.300">
    <property type="entry name" value="P-loop containing nucleotide triphosphate hydrolases"/>
    <property type="match status" value="1"/>
</dbReference>
<dbReference type="InterPro" id="IPR027417">
    <property type="entry name" value="P-loop_NTPase"/>
</dbReference>
<evidence type="ECO:0000256" key="4">
    <source>
        <dbReference type="ARBA" id="ARBA00022989"/>
    </source>
</evidence>
<comment type="subcellular location">
    <subcellularLocation>
        <location evidence="1">Cell membrane</location>
        <topology evidence="1">Multi-pass membrane protein</topology>
    </subcellularLocation>
</comment>
<feature type="coiled-coil region" evidence="6">
    <location>
        <begin position="315"/>
        <end position="395"/>
    </location>
</feature>
<evidence type="ECO:0000256" key="5">
    <source>
        <dbReference type="ARBA" id="ARBA00023136"/>
    </source>
</evidence>
<dbReference type="SUPFAM" id="SSF52540">
    <property type="entry name" value="P-loop containing nucleoside triphosphate hydrolases"/>
    <property type="match status" value="1"/>
</dbReference>
<evidence type="ECO:0000259" key="9">
    <source>
        <dbReference type="Pfam" id="PF02706"/>
    </source>
</evidence>
<evidence type="ECO:0000259" key="10">
    <source>
        <dbReference type="Pfam" id="PF13807"/>
    </source>
</evidence>
<evidence type="ECO:0000313" key="12">
    <source>
        <dbReference type="Proteomes" id="UP000315344"/>
    </source>
</evidence>
<dbReference type="GO" id="GO:0004713">
    <property type="term" value="F:protein tyrosine kinase activity"/>
    <property type="evidence" value="ECO:0007669"/>
    <property type="project" value="TreeGrafter"/>
</dbReference>
<dbReference type="InterPro" id="IPR050445">
    <property type="entry name" value="Bact_polysacc_biosynth/exp"/>
</dbReference>
<feature type="domain" description="Polysaccharide chain length determinant N-terminal" evidence="9">
    <location>
        <begin position="22"/>
        <end position="108"/>
    </location>
</feature>
<dbReference type="InterPro" id="IPR003856">
    <property type="entry name" value="LPS_length_determ_N"/>
</dbReference>
<evidence type="ECO:0000313" key="11">
    <source>
        <dbReference type="EMBL" id="TKW68816.1"/>
    </source>
</evidence>
<gene>
    <name evidence="11" type="ORF">DI616_02145</name>
</gene>
<evidence type="ECO:0000256" key="8">
    <source>
        <dbReference type="SAM" id="Phobius"/>
    </source>
</evidence>
<evidence type="ECO:0000256" key="2">
    <source>
        <dbReference type="ARBA" id="ARBA00022475"/>
    </source>
</evidence>
<keyword evidence="2" id="KW-1003">Cell membrane</keyword>
<feature type="transmembrane region" description="Helical" evidence="8">
    <location>
        <begin position="33"/>
        <end position="51"/>
    </location>
</feature>
<dbReference type="AlphaFoldDB" id="A0A533IBK1"/>
<keyword evidence="6" id="KW-0175">Coiled coil</keyword>